<dbReference type="AlphaFoldDB" id="A0A177BA83"/>
<dbReference type="Proteomes" id="UP000078046">
    <property type="component" value="Unassembled WGS sequence"/>
</dbReference>
<keyword evidence="3" id="KW-1185">Reference proteome</keyword>
<comment type="caution">
    <text evidence="2">The sequence shown here is derived from an EMBL/GenBank/DDBJ whole genome shotgun (WGS) entry which is preliminary data.</text>
</comment>
<feature type="region of interest" description="Disordered" evidence="1">
    <location>
        <begin position="93"/>
        <end position="146"/>
    </location>
</feature>
<proteinExistence type="predicted"/>
<evidence type="ECO:0000313" key="3">
    <source>
        <dbReference type="Proteomes" id="UP000078046"/>
    </source>
</evidence>
<feature type="compositionally biased region" description="Basic residues" evidence="1">
    <location>
        <begin position="93"/>
        <end position="102"/>
    </location>
</feature>
<gene>
    <name evidence="2" type="ORF">A3Q56_01707</name>
</gene>
<evidence type="ECO:0000313" key="2">
    <source>
        <dbReference type="EMBL" id="OAF70553.1"/>
    </source>
</evidence>
<evidence type="ECO:0000256" key="1">
    <source>
        <dbReference type="SAM" id="MobiDB-lite"/>
    </source>
</evidence>
<organism evidence="2 3">
    <name type="scientific">Intoshia linei</name>
    <dbReference type="NCBI Taxonomy" id="1819745"/>
    <lineage>
        <taxon>Eukaryota</taxon>
        <taxon>Metazoa</taxon>
        <taxon>Spiralia</taxon>
        <taxon>Lophotrochozoa</taxon>
        <taxon>Mesozoa</taxon>
        <taxon>Orthonectida</taxon>
        <taxon>Rhopaluridae</taxon>
        <taxon>Intoshia</taxon>
    </lineage>
</organism>
<name>A0A177BA83_9BILA</name>
<protein>
    <submittedName>
        <fullName evidence="2">Uncharacterized protein</fullName>
    </submittedName>
</protein>
<sequence length="146" mass="16759">MKVNLLQGNLTTSVDLQNDNTDQNENTIMLIKNETSCSETTDTEYNPTKDDLMKTFDIQIEGENDVFVKDEEKTLLMDGSTNLDIIMKDYNVKRKKRSKTKNNQKADSHSSKSSSKLHRTDVRVGDQYQVMLPPLMSRQEYSVTND</sequence>
<dbReference type="EMBL" id="LWCA01000134">
    <property type="protein sequence ID" value="OAF70553.1"/>
    <property type="molecule type" value="Genomic_DNA"/>
</dbReference>
<accession>A0A177BA83</accession>
<reference evidence="2 3" key="1">
    <citation type="submission" date="2016-04" db="EMBL/GenBank/DDBJ databases">
        <title>The genome of Intoshia linei affirms orthonectids as highly simplified spiralians.</title>
        <authorList>
            <person name="Mikhailov K.V."/>
            <person name="Slusarev G.S."/>
            <person name="Nikitin M.A."/>
            <person name="Logacheva M.D."/>
            <person name="Penin A."/>
            <person name="Aleoshin V."/>
            <person name="Panchin Y.V."/>
        </authorList>
    </citation>
    <scope>NUCLEOTIDE SEQUENCE [LARGE SCALE GENOMIC DNA]</scope>
    <source>
        <strain evidence="2">Intl2013</strain>
        <tissue evidence="2">Whole animal</tissue>
    </source>
</reference>